<dbReference type="GO" id="GO:0097039">
    <property type="term" value="P:protein linear polyubiquitination"/>
    <property type="evidence" value="ECO:0007669"/>
    <property type="project" value="TreeGrafter"/>
</dbReference>
<reference evidence="9 10" key="1">
    <citation type="journal article" date="2011" name="Genome Biol.">
        <title>Comparative genome sequence analysis underscores mycoparasitism as the ancestral life style of Trichoderma.</title>
        <authorList>
            <person name="Kubicek C.P."/>
            <person name="Herrera-Estrella A."/>
            <person name="Seidl-Seiboth V."/>
            <person name="Martinez D.A."/>
            <person name="Druzhinina I.S."/>
            <person name="Thon M."/>
            <person name="Zeilinger S."/>
            <person name="Casas-Flores S."/>
            <person name="Horwitz B.A."/>
            <person name="Mukherjee P.K."/>
            <person name="Mukherjee M."/>
            <person name="Kredics L."/>
            <person name="Alcaraz L.D."/>
            <person name="Aerts A."/>
            <person name="Antal Z."/>
            <person name="Atanasova L."/>
            <person name="Cervantes-Badillo M.G."/>
            <person name="Challacombe J."/>
            <person name="Chertkov O."/>
            <person name="McCluskey K."/>
            <person name="Coulpier F."/>
            <person name="Deshpande N."/>
            <person name="von Doehren H."/>
            <person name="Ebbole D.J."/>
            <person name="Esquivel-Naranjo E.U."/>
            <person name="Fekete E."/>
            <person name="Flipphi M."/>
            <person name="Glaser F."/>
            <person name="Gomez-Rodriguez E.Y."/>
            <person name="Gruber S."/>
            <person name="Han C."/>
            <person name="Henrissat B."/>
            <person name="Hermosa R."/>
            <person name="Hernandez-Onate M."/>
            <person name="Karaffa L."/>
            <person name="Kosti I."/>
            <person name="Le Crom S."/>
            <person name="Lindquist E."/>
            <person name="Lucas S."/>
            <person name="Luebeck M."/>
            <person name="Luebeck P.S."/>
            <person name="Margeot A."/>
            <person name="Metz B."/>
            <person name="Misra M."/>
            <person name="Nevalainen H."/>
            <person name="Omann M."/>
            <person name="Packer N."/>
            <person name="Perrone G."/>
            <person name="Uresti-Rivera E.E."/>
            <person name="Salamov A."/>
            <person name="Schmoll M."/>
            <person name="Seiboth B."/>
            <person name="Shapiro H."/>
            <person name="Sukno S."/>
            <person name="Tamayo-Ramos J.A."/>
            <person name="Tisch D."/>
            <person name="Wiest A."/>
            <person name="Wilkinson H.H."/>
            <person name="Zhang M."/>
            <person name="Coutinho P.M."/>
            <person name="Kenerley C.M."/>
            <person name="Monte E."/>
            <person name="Baker S.E."/>
            <person name="Grigoriev I.V."/>
        </authorList>
    </citation>
    <scope>NUCLEOTIDE SEQUENCE [LARGE SCALE GENOMIC DNA]</scope>
    <source>
        <strain evidence="10">Gv29-8 / FGSC 10586</strain>
    </source>
</reference>
<keyword evidence="7" id="KW-0862">Zinc</keyword>
<dbReference type="InterPro" id="IPR013087">
    <property type="entry name" value="Znf_C2H2_type"/>
</dbReference>
<sequence>MLENVGIPTLGVDIRLIAQTGQDQCAAILKAEDPLFAKTACTRLATYTTLPDMKVVVVPPIMPHSQSPCQIDCRKVHCAWSRPTIEARLTFGTKSHAVKLSKAGNYKGPGSKITTQVQQIPDGWMVKLIGLGVTVSEQDIINTIPISERPLKVELGEPSYVVDSEFDTTIIKSMLLESGPLERWEVSSNSKSKRFNAYGTFLDESSASDAASTLNNKPLSFSKTTRLSVSVVASAKFKIPTKIYGMVRPRITAQKQIWDRQYIQFSEFPSKGQYQVLKLEGDNHQLVVQAKEYIEKIVKGDIVRMEGKDLRCGNFRKDGKEFKKVQVIEDTFNVLIVPDIRKSQFRILGRKAVPKDTLESITKMLQDCISESHVIELDELDFRWATSGGFRLLRSQLGSGIACLDITSRYKRILIRGSKADYNNAMTIIATRRVLPRDTDSRPGMECPTCFCEPDEPIRMSCDHVYCSDCFVQMCVAEMTTTGEFLICCPKTNSYGGVCNQAFSLSEIQEHLPSETFDDVLTKSFESYIVRHPADFTYCPTPDCDQVYRITSHDSEYPNIFTCKKCLKSTCTTCQASHPGKPCSKAKLSNALSDKMKEELGIKGCPRCSRLIEKTDGCNHITCKCGAHVCWVCLAPFEVPAECYDHMRRIHGGIGI</sequence>
<keyword evidence="2" id="KW-0808">Transferase</keyword>
<dbReference type="InterPro" id="IPR044066">
    <property type="entry name" value="TRIAD_supradom"/>
</dbReference>
<dbReference type="Gene3D" id="1.20.120.1750">
    <property type="match status" value="1"/>
</dbReference>
<dbReference type="Pfam" id="PF22191">
    <property type="entry name" value="IBR_1"/>
    <property type="match status" value="1"/>
</dbReference>
<dbReference type="eggNOG" id="KOG1812">
    <property type="taxonomic scope" value="Eukaryota"/>
</dbReference>
<dbReference type="OrthoDB" id="1431934at2759"/>
<keyword evidence="10" id="KW-1185">Reference proteome</keyword>
<dbReference type="HOGENOM" id="CLU_004235_1_0_1"/>
<dbReference type="InterPro" id="IPR051628">
    <property type="entry name" value="LUBAC_E3_Ligases"/>
</dbReference>
<dbReference type="GeneID" id="25788761"/>
<evidence type="ECO:0000256" key="7">
    <source>
        <dbReference type="ARBA" id="ARBA00022833"/>
    </source>
</evidence>
<dbReference type="PANTHER" id="PTHR22770:SF13">
    <property type="entry name" value="RING-TYPE DOMAIN-CONTAINING PROTEIN"/>
    <property type="match status" value="1"/>
</dbReference>
<dbReference type="SMART" id="SM00647">
    <property type="entry name" value="IBR"/>
    <property type="match status" value="2"/>
</dbReference>
<comment type="caution">
    <text evidence="9">The sequence shown here is derived from an EMBL/GenBank/DDBJ whole genome shotgun (WGS) entry which is preliminary data.</text>
</comment>
<evidence type="ECO:0000256" key="4">
    <source>
        <dbReference type="ARBA" id="ARBA00022737"/>
    </source>
</evidence>
<dbReference type="GO" id="GO:0000151">
    <property type="term" value="C:ubiquitin ligase complex"/>
    <property type="evidence" value="ECO:0007669"/>
    <property type="project" value="TreeGrafter"/>
</dbReference>
<evidence type="ECO:0000256" key="2">
    <source>
        <dbReference type="ARBA" id="ARBA00022679"/>
    </source>
</evidence>
<dbReference type="Proteomes" id="UP000007115">
    <property type="component" value="Unassembled WGS sequence"/>
</dbReference>
<gene>
    <name evidence="9" type="ORF">TRIVIDRAFT_171001</name>
</gene>
<evidence type="ECO:0000256" key="3">
    <source>
        <dbReference type="ARBA" id="ARBA00022723"/>
    </source>
</evidence>
<keyword evidence="4" id="KW-0677">Repeat</keyword>
<evidence type="ECO:0000256" key="5">
    <source>
        <dbReference type="ARBA" id="ARBA00022771"/>
    </source>
</evidence>
<dbReference type="SUPFAM" id="SSF57850">
    <property type="entry name" value="RING/U-box"/>
    <property type="match status" value="2"/>
</dbReference>
<keyword evidence="6" id="KW-0833">Ubl conjugation pathway</keyword>
<dbReference type="CDD" id="cd22585">
    <property type="entry name" value="Rcat_RBR_DEAH12-like"/>
    <property type="match status" value="1"/>
</dbReference>
<dbReference type="GO" id="GO:0043161">
    <property type="term" value="P:proteasome-mediated ubiquitin-dependent protein catabolic process"/>
    <property type="evidence" value="ECO:0007669"/>
    <property type="project" value="TreeGrafter"/>
</dbReference>
<evidence type="ECO:0000256" key="1">
    <source>
        <dbReference type="ARBA" id="ARBA00004906"/>
    </source>
</evidence>
<dbReference type="GO" id="GO:0043130">
    <property type="term" value="F:ubiquitin binding"/>
    <property type="evidence" value="ECO:0007669"/>
    <property type="project" value="TreeGrafter"/>
</dbReference>
<dbReference type="Pfam" id="PF01485">
    <property type="entry name" value="IBR"/>
    <property type="match status" value="1"/>
</dbReference>
<keyword evidence="3" id="KW-0479">Metal-binding</keyword>
<dbReference type="CDD" id="cd20335">
    <property type="entry name" value="BRcat_RBR"/>
    <property type="match status" value="1"/>
</dbReference>
<dbReference type="EMBL" id="ABDF02000076">
    <property type="protein sequence ID" value="EHK20984.1"/>
    <property type="molecule type" value="Genomic_DNA"/>
</dbReference>
<evidence type="ECO:0000256" key="6">
    <source>
        <dbReference type="ARBA" id="ARBA00022786"/>
    </source>
</evidence>
<keyword evidence="5" id="KW-0863">Zinc-finger</keyword>
<dbReference type="GO" id="GO:0004842">
    <property type="term" value="F:ubiquitin-protein transferase activity"/>
    <property type="evidence" value="ECO:0007669"/>
    <property type="project" value="TreeGrafter"/>
</dbReference>
<dbReference type="PROSITE" id="PS00028">
    <property type="entry name" value="ZINC_FINGER_C2H2_1"/>
    <property type="match status" value="1"/>
</dbReference>
<evidence type="ECO:0000313" key="9">
    <source>
        <dbReference type="EMBL" id="EHK20984.1"/>
    </source>
</evidence>
<protein>
    <recommendedName>
        <fullName evidence="8">RING-type domain-containing protein</fullName>
    </recommendedName>
</protein>
<name>G9MX51_HYPVG</name>
<dbReference type="STRING" id="413071.G9MX51"/>
<dbReference type="Gene3D" id="3.30.40.10">
    <property type="entry name" value="Zinc/RING finger domain, C3HC4 (zinc finger)"/>
    <property type="match status" value="1"/>
</dbReference>
<dbReference type="PANTHER" id="PTHR22770">
    <property type="entry name" value="UBIQUITIN CONJUGATING ENZYME 7 INTERACTING PROTEIN-RELATED"/>
    <property type="match status" value="1"/>
</dbReference>
<dbReference type="InterPro" id="IPR013083">
    <property type="entry name" value="Znf_RING/FYVE/PHD"/>
</dbReference>
<dbReference type="PROSITE" id="PS51873">
    <property type="entry name" value="TRIAD"/>
    <property type="match status" value="1"/>
</dbReference>
<dbReference type="GO" id="GO:0008270">
    <property type="term" value="F:zinc ion binding"/>
    <property type="evidence" value="ECO:0007669"/>
    <property type="project" value="UniProtKB-KW"/>
</dbReference>
<comment type="pathway">
    <text evidence="1">Protein modification; protein ubiquitination.</text>
</comment>
<dbReference type="AlphaFoldDB" id="G9MX51"/>
<accession>G9MX51</accession>
<dbReference type="VEuPathDB" id="FungiDB:TRIVIDRAFT_171001"/>
<dbReference type="OMA" id="FAKSACW"/>
<proteinExistence type="predicted"/>
<dbReference type="InParanoid" id="G9MX51"/>
<dbReference type="InterPro" id="IPR002867">
    <property type="entry name" value="IBR_dom"/>
</dbReference>
<feature type="domain" description="RING-type" evidence="8">
    <location>
        <begin position="443"/>
        <end position="656"/>
    </location>
</feature>
<organism evidence="9 10">
    <name type="scientific">Hypocrea virens (strain Gv29-8 / FGSC 10586)</name>
    <name type="common">Gliocladium virens</name>
    <name type="synonym">Trichoderma virens</name>
    <dbReference type="NCBI Taxonomy" id="413071"/>
    <lineage>
        <taxon>Eukaryota</taxon>
        <taxon>Fungi</taxon>
        <taxon>Dikarya</taxon>
        <taxon>Ascomycota</taxon>
        <taxon>Pezizomycotina</taxon>
        <taxon>Sordariomycetes</taxon>
        <taxon>Hypocreomycetidae</taxon>
        <taxon>Hypocreales</taxon>
        <taxon>Hypocreaceae</taxon>
        <taxon>Trichoderma</taxon>
    </lineage>
</organism>
<evidence type="ECO:0000259" key="8">
    <source>
        <dbReference type="PROSITE" id="PS51873"/>
    </source>
</evidence>
<dbReference type="RefSeq" id="XP_013955177.1">
    <property type="nucleotide sequence ID" value="XM_014099702.1"/>
</dbReference>
<evidence type="ECO:0000313" key="10">
    <source>
        <dbReference type="Proteomes" id="UP000007115"/>
    </source>
</evidence>